<protein>
    <recommendedName>
        <fullName evidence="1">Retrovirus-related Pol polyprotein from transposon TNT 1-94-like beta-barrel domain-containing protein</fullName>
    </recommendedName>
</protein>
<evidence type="ECO:0000313" key="3">
    <source>
        <dbReference type="Proteomes" id="UP000765509"/>
    </source>
</evidence>
<dbReference type="EMBL" id="AVOT02011568">
    <property type="protein sequence ID" value="MBW0492398.1"/>
    <property type="molecule type" value="Genomic_DNA"/>
</dbReference>
<feature type="domain" description="Retrovirus-related Pol polyprotein from transposon TNT 1-94-like beta-barrel" evidence="1">
    <location>
        <begin position="38"/>
        <end position="81"/>
    </location>
</feature>
<dbReference type="Pfam" id="PF22936">
    <property type="entry name" value="Pol_BBD"/>
    <property type="match status" value="1"/>
</dbReference>
<accession>A0A9Q3H581</accession>
<proteinExistence type="predicted"/>
<reference evidence="2" key="1">
    <citation type="submission" date="2021-03" db="EMBL/GenBank/DDBJ databases">
        <title>Draft genome sequence of rust myrtle Austropuccinia psidii MF-1, a brazilian biotype.</title>
        <authorList>
            <person name="Quecine M.C."/>
            <person name="Pachon D.M.R."/>
            <person name="Bonatelli M.L."/>
            <person name="Correr F.H."/>
            <person name="Franceschini L.M."/>
            <person name="Leite T.F."/>
            <person name="Margarido G.R.A."/>
            <person name="Almeida C.A."/>
            <person name="Ferrarezi J.A."/>
            <person name="Labate C.A."/>
        </authorList>
    </citation>
    <scope>NUCLEOTIDE SEQUENCE</scope>
    <source>
        <strain evidence="2">MF-1</strain>
    </source>
</reference>
<keyword evidence="3" id="KW-1185">Reference proteome</keyword>
<name>A0A9Q3H581_9BASI</name>
<comment type="caution">
    <text evidence="2">The sequence shown here is derived from an EMBL/GenBank/DDBJ whole genome shotgun (WGS) entry which is preliminary data.</text>
</comment>
<evidence type="ECO:0000259" key="1">
    <source>
        <dbReference type="Pfam" id="PF22936"/>
    </source>
</evidence>
<evidence type="ECO:0000313" key="2">
    <source>
        <dbReference type="EMBL" id="MBW0492398.1"/>
    </source>
</evidence>
<dbReference type="InterPro" id="IPR054722">
    <property type="entry name" value="PolX-like_BBD"/>
</dbReference>
<sequence length="91" mass="10432">MEKTENDRGEDESIAFVSITRLELRGEAIVSNFEKRTILDSGASKHMFARKEDFSDLKTSDCQVQIGQEEVKIPIEGKEEVIKYPNEKRLV</sequence>
<dbReference type="AlphaFoldDB" id="A0A9Q3H581"/>
<organism evidence="2 3">
    <name type="scientific">Austropuccinia psidii MF-1</name>
    <dbReference type="NCBI Taxonomy" id="1389203"/>
    <lineage>
        <taxon>Eukaryota</taxon>
        <taxon>Fungi</taxon>
        <taxon>Dikarya</taxon>
        <taxon>Basidiomycota</taxon>
        <taxon>Pucciniomycotina</taxon>
        <taxon>Pucciniomycetes</taxon>
        <taxon>Pucciniales</taxon>
        <taxon>Sphaerophragmiaceae</taxon>
        <taxon>Austropuccinia</taxon>
    </lineage>
</organism>
<dbReference type="Proteomes" id="UP000765509">
    <property type="component" value="Unassembled WGS sequence"/>
</dbReference>
<gene>
    <name evidence="2" type="ORF">O181_032113</name>
</gene>